<feature type="domain" description="Transposase IS200-like" evidence="2">
    <location>
        <begin position="33"/>
        <end position="192"/>
    </location>
</feature>
<dbReference type="SUPFAM" id="SSF143422">
    <property type="entry name" value="Transposase IS200-like"/>
    <property type="match status" value="1"/>
</dbReference>
<sequence length="206" mass="23448">MAQHTPTIKNETPLAPRAHSRHRPPRLPGYDYSQAGAYFITLCTHHRMLLFGQIENGQMRPNNAGLMVADVWETLPRLFPDLALDGFTIMPNHIHGILFISPPRHAFPFSQKGLALPVGDDPRSGHIRAKGPHTIGNIVGAFKSLSTLRYINNVKTSHWPSFEGRLWQPNYYEHVIRNESNLTQIRTYIANNPAQWSLDRENPINF</sequence>
<dbReference type="Gene3D" id="3.30.70.1290">
    <property type="entry name" value="Transposase IS200-like"/>
    <property type="match status" value="1"/>
</dbReference>
<dbReference type="PANTHER" id="PTHR36966">
    <property type="entry name" value="REP-ASSOCIATED TYROSINE TRANSPOSASE"/>
    <property type="match status" value="1"/>
</dbReference>
<reference evidence="3 4" key="1">
    <citation type="submission" date="2019-03" db="EMBL/GenBank/DDBJ databases">
        <title>Genomic Encyclopedia of Type Strains, Phase IV (KMG-IV): sequencing the most valuable type-strain genomes for metagenomic binning, comparative biology and taxonomic classification.</title>
        <authorList>
            <person name="Goeker M."/>
        </authorList>
    </citation>
    <scope>NUCLEOTIDE SEQUENCE [LARGE SCALE GENOMIC DNA]</scope>
    <source>
        <strain evidence="3 4">DSM 24591</strain>
    </source>
</reference>
<dbReference type="InterPro" id="IPR002686">
    <property type="entry name" value="Transposase_17"/>
</dbReference>
<keyword evidence="4" id="KW-1185">Reference proteome</keyword>
<dbReference type="OrthoDB" id="9794403at2"/>
<protein>
    <submittedName>
        <fullName evidence="3">REP element-mobilizing transposase RayT</fullName>
    </submittedName>
</protein>
<evidence type="ECO:0000313" key="4">
    <source>
        <dbReference type="Proteomes" id="UP000295525"/>
    </source>
</evidence>
<dbReference type="SMART" id="SM01321">
    <property type="entry name" value="Y1_Tnp"/>
    <property type="match status" value="1"/>
</dbReference>
<gene>
    <name evidence="3" type="ORF">EDC26_104268</name>
</gene>
<dbReference type="InterPro" id="IPR052715">
    <property type="entry name" value="RAYT_transposase"/>
</dbReference>
<comment type="caution">
    <text evidence="3">The sequence shown here is derived from an EMBL/GenBank/DDBJ whole genome shotgun (WGS) entry which is preliminary data.</text>
</comment>
<accession>A0A4V2UYY0</accession>
<dbReference type="GO" id="GO:0043565">
    <property type="term" value="F:sequence-specific DNA binding"/>
    <property type="evidence" value="ECO:0007669"/>
    <property type="project" value="TreeGrafter"/>
</dbReference>
<dbReference type="GO" id="GO:0006313">
    <property type="term" value="P:DNA transposition"/>
    <property type="evidence" value="ECO:0007669"/>
    <property type="project" value="InterPro"/>
</dbReference>
<name>A0A4V2UYY0_9BURK</name>
<evidence type="ECO:0000259" key="2">
    <source>
        <dbReference type="SMART" id="SM01321"/>
    </source>
</evidence>
<dbReference type="GO" id="GO:0004803">
    <property type="term" value="F:transposase activity"/>
    <property type="evidence" value="ECO:0007669"/>
    <property type="project" value="InterPro"/>
</dbReference>
<evidence type="ECO:0000313" key="3">
    <source>
        <dbReference type="EMBL" id="TCT09108.1"/>
    </source>
</evidence>
<feature type="region of interest" description="Disordered" evidence="1">
    <location>
        <begin position="1"/>
        <end position="26"/>
    </location>
</feature>
<dbReference type="PANTHER" id="PTHR36966:SF1">
    <property type="entry name" value="REP-ASSOCIATED TYROSINE TRANSPOSASE"/>
    <property type="match status" value="1"/>
</dbReference>
<proteinExistence type="predicted"/>
<dbReference type="InterPro" id="IPR036515">
    <property type="entry name" value="Transposase_17_sf"/>
</dbReference>
<dbReference type="AlphaFoldDB" id="A0A4V2UYY0"/>
<evidence type="ECO:0000256" key="1">
    <source>
        <dbReference type="SAM" id="MobiDB-lite"/>
    </source>
</evidence>
<dbReference type="RefSeq" id="WP_132581331.1">
    <property type="nucleotide sequence ID" value="NZ_SMAJ01000004.1"/>
</dbReference>
<dbReference type="EMBL" id="SMAJ01000004">
    <property type="protein sequence ID" value="TCT09108.1"/>
    <property type="molecule type" value="Genomic_DNA"/>
</dbReference>
<feature type="compositionally biased region" description="Polar residues" evidence="1">
    <location>
        <begin position="1"/>
        <end position="10"/>
    </location>
</feature>
<dbReference type="Proteomes" id="UP000295525">
    <property type="component" value="Unassembled WGS sequence"/>
</dbReference>
<organism evidence="3 4">
    <name type="scientific">Paralcaligenes ureilyticus</name>
    <dbReference type="NCBI Taxonomy" id="627131"/>
    <lineage>
        <taxon>Bacteria</taxon>
        <taxon>Pseudomonadati</taxon>
        <taxon>Pseudomonadota</taxon>
        <taxon>Betaproteobacteria</taxon>
        <taxon>Burkholderiales</taxon>
        <taxon>Alcaligenaceae</taxon>
        <taxon>Paralcaligenes</taxon>
    </lineage>
</organism>